<comment type="caution">
    <text evidence="1">The sequence shown here is derived from an EMBL/GenBank/DDBJ whole genome shotgun (WGS) entry which is preliminary data.</text>
</comment>
<dbReference type="Proteomes" id="UP000655830">
    <property type="component" value="Unassembled WGS sequence"/>
</dbReference>
<reference evidence="1" key="1">
    <citation type="submission" date="2020-08" db="EMBL/GenBank/DDBJ databases">
        <title>Genome public.</title>
        <authorList>
            <person name="Liu C."/>
            <person name="Sun Q."/>
        </authorList>
    </citation>
    <scope>NUCLEOTIDE SEQUENCE</scope>
    <source>
        <strain evidence="1">NSJ-12</strain>
    </source>
</reference>
<evidence type="ECO:0000313" key="2">
    <source>
        <dbReference type="Proteomes" id="UP000655830"/>
    </source>
</evidence>
<accession>A0A926ICA0</accession>
<dbReference type="EMBL" id="JACRSY010000003">
    <property type="protein sequence ID" value="MBC8578497.1"/>
    <property type="molecule type" value="Genomic_DNA"/>
</dbReference>
<evidence type="ECO:0000313" key="1">
    <source>
        <dbReference type="EMBL" id="MBC8578497.1"/>
    </source>
</evidence>
<proteinExistence type="predicted"/>
<dbReference type="AlphaFoldDB" id="A0A926ICA0"/>
<sequence length="126" mass="14973">MNQFKNKIHEEAFNELITQSEGELSVHEIQDEQKRRQVAFLYLIAMYQEEYERYEGMKFYVEAYEEISIDGPVYLLEDCIKLEDFAHEKILKAAKDILRGCKPHLEKLEIEDVKFVEIAYNFAVSN</sequence>
<protein>
    <submittedName>
        <fullName evidence="1">Uncharacterized protein</fullName>
    </submittedName>
</protein>
<dbReference type="RefSeq" id="WP_177671440.1">
    <property type="nucleotide sequence ID" value="NZ_JACRSY010000003.1"/>
</dbReference>
<keyword evidence="2" id="KW-1185">Reference proteome</keyword>
<gene>
    <name evidence="1" type="ORF">H8718_02975</name>
</gene>
<name>A0A926ICA0_9FIRM</name>
<organism evidence="1 2">
    <name type="scientific">Zhenhengia yiwuensis</name>
    <dbReference type="NCBI Taxonomy" id="2763666"/>
    <lineage>
        <taxon>Bacteria</taxon>
        <taxon>Bacillati</taxon>
        <taxon>Bacillota</taxon>
        <taxon>Clostridia</taxon>
        <taxon>Lachnospirales</taxon>
        <taxon>Lachnospiraceae</taxon>
        <taxon>Zhenhengia</taxon>
    </lineage>
</organism>